<sequence>MSNSFIGLTMLVTLKDPPGAQLRGVVKHIEPGVGLTLLNVVCPANGKYVPEFTIKVPDIVTLVEATSENAKPNHAPPRAIPVAPVVKSKPFEDPAILSMGKRPTPANKFRSPIPQQWSTTSMERTDSAQTATGRETRSVRDMTPAAVLVEPMETMRMEANKEKRGPNGTPTIEEEDGEAEVPADQPASRQRKQRRRKGGRKILEDVTADASVTPAKETTNSKGWRQTPLLEPTTSFQPFATLKKSRRRNGKTEENGWQTEDATDVQEMGDFDFQGSLAKFDKNTIFTQMQAEDSVADEDRLVSHNRLPKAKPGTAGGKNLHYTENVLDGPPSATAKTTTWKSETSDSEDAEGMGSQRGSGSGRRSRRTDRAESKLSMNHRSVSRKGSAGIHPARTLSVRFQDHANTPHANGPKIPIPASKPSFFLVPSDRRCEPISALQMLNLENIADNELGLSEDMMTENAGRGIAEVALSALNTGGGRGLIQGKNSTVPTVVVLAGNNKSGLRAVAAGRHIRNHGLNVVVCVLGLERESELLVGLRRQIKVFRGFGGRIVTKIELLEYVKALGSPLELIIDGLLGLTISFEELRTGDQATAYELIAWANRNKARVLAIDVPTGIDPTTGKVSIIDGRQLYIHAEYVVAMGTPKKGLLEAMALGEGVADEDSKAQDWQLFVADIGLGAAVWRKAGTRVRRGVEFDGSWVLPMRFGGGE</sequence>
<dbReference type="GO" id="GO:0033962">
    <property type="term" value="P:P-body assembly"/>
    <property type="evidence" value="ECO:0007669"/>
    <property type="project" value="TreeGrafter"/>
</dbReference>
<organism evidence="8 9">
    <name type="scientific">Rhynchosporium graminicola</name>
    <dbReference type="NCBI Taxonomy" id="2792576"/>
    <lineage>
        <taxon>Eukaryota</taxon>
        <taxon>Fungi</taxon>
        <taxon>Dikarya</taxon>
        <taxon>Ascomycota</taxon>
        <taxon>Pezizomycotina</taxon>
        <taxon>Leotiomycetes</taxon>
        <taxon>Helotiales</taxon>
        <taxon>Ploettnerulaceae</taxon>
        <taxon>Rhynchosporium</taxon>
    </lineage>
</organism>
<evidence type="ECO:0000256" key="2">
    <source>
        <dbReference type="ARBA" id="ARBA00006610"/>
    </source>
</evidence>
<accession>A0A1E1KH93</accession>
<dbReference type="InterPro" id="IPR019050">
    <property type="entry name" value="FDF_dom"/>
</dbReference>
<evidence type="ECO:0000256" key="1">
    <source>
        <dbReference type="ARBA" id="ARBA00004201"/>
    </source>
</evidence>
<dbReference type="InterPro" id="IPR004443">
    <property type="entry name" value="YjeF_N_dom"/>
</dbReference>
<feature type="compositionally biased region" description="Acidic residues" evidence="5">
    <location>
        <begin position="172"/>
        <end position="181"/>
    </location>
</feature>
<feature type="compositionally biased region" description="Basic and acidic residues" evidence="5">
    <location>
        <begin position="153"/>
        <end position="165"/>
    </location>
</feature>
<dbReference type="SUPFAM" id="SSF64153">
    <property type="entry name" value="YjeF N-terminal domain-like"/>
    <property type="match status" value="1"/>
</dbReference>
<feature type="domain" description="DFDF" evidence="7">
    <location>
        <begin position="259"/>
        <end position="295"/>
    </location>
</feature>
<reference evidence="9" key="1">
    <citation type="submission" date="2016-03" db="EMBL/GenBank/DDBJ databases">
        <authorList>
            <person name="Ploux O."/>
        </authorList>
    </citation>
    <scope>NUCLEOTIDE SEQUENCE [LARGE SCALE GENOMIC DNA]</scope>
    <source>
        <strain evidence="9">UK7</strain>
    </source>
</reference>
<dbReference type="PROSITE" id="PS51385">
    <property type="entry name" value="YJEF_N"/>
    <property type="match status" value="1"/>
</dbReference>
<keyword evidence="4" id="KW-0963">Cytoplasm</keyword>
<dbReference type="AlphaFoldDB" id="A0A1E1KH93"/>
<evidence type="ECO:0000313" key="8">
    <source>
        <dbReference type="EMBL" id="CZS97389.1"/>
    </source>
</evidence>
<dbReference type="GO" id="GO:0003729">
    <property type="term" value="F:mRNA binding"/>
    <property type="evidence" value="ECO:0007669"/>
    <property type="project" value="TreeGrafter"/>
</dbReference>
<dbReference type="STRING" id="914237.A0A1E1KH93"/>
<feature type="compositionally biased region" description="Polar residues" evidence="5">
    <location>
        <begin position="113"/>
        <end position="133"/>
    </location>
</feature>
<dbReference type="GO" id="GO:0031087">
    <property type="term" value="P:deadenylation-independent decapping of nuclear-transcribed mRNA"/>
    <property type="evidence" value="ECO:0007669"/>
    <property type="project" value="TreeGrafter"/>
</dbReference>
<comment type="caution">
    <text evidence="8">The sequence shown here is derived from an EMBL/GenBank/DDBJ whole genome shotgun (WGS) entry which is preliminary data.</text>
</comment>
<gene>
    <name evidence="8" type="ORF">RCO7_00259</name>
</gene>
<name>A0A1E1KH93_9HELO</name>
<dbReference type="SMART" id="SM01199">
    <property type="entry name" value="FDF"/>
    <property type="match status" value="1"/>
</dbReference>
<dbReference type="PROSITE" id="PS51512">
    <property type="entry name" value="DFDF"/>
    <property type="match status" value="1"/>
</dbReference>
<dbReference type="PANTHER" id="PTHR13612:SF0">
    <property type="entry name" value="ENHANCER OF MRNA-DECAPPING PROTEIN 3"/>
    <property type="match status" value="1"/>
</dbReference>
<feature type="region of interest" description="Disordered" evidence="5">
    <location>
        <begin position="98"/>
        <end position="261"/>
    </location>
</feature>
<feature type="region of interest" description="Disordered" evidence="5">
    <location>
        <begin position="304"/>
        <end position="391"/>
    </location>
</feature>
<feature type="compositionally biased region" description="Basic residues" evidence="5">
    <location>
        <begin position="189"/>
        <end position="200"/>
    </location>
</feature>
<feature type="domain" description="YjeF N-terminal" evidence="6">
    <location>
        <begin position="440"/>
        <end position="683"/>
    </location>
</feature>
<dbReference type="InParanoid" id="A0A1E1KH93"/>
<evidence type="ECO:0000256" key="3">
    <source>
        <dbReference type="ARBA" id="ARBA00015797"/>
    </source>
</evidence>
<comment type="similarity">
    <text evidence="2">Belongs to the EDC3 family.</text>
</comment>
<protein>
    <recommendedName>
        <fullName evidence="3">Enhancer of mRNA-decapping protein 3</fullName>
    </recommendedName>
</protein>
<dbReference type="FunCoup" id="A0A1E1KH93">
    <property type="interactions" value="138"/>
</dbReference>
<dbReference type="Proteomes" id="UP000178129">
    <property type="component" value="Unassembled WGS sequence"/>
</dbReference>
<dbReference type="InterPro" id="IPR036652">
    <property type="entry name" value="YjeF_N_dom_sf"/>
</dbReference>
<dbReference type="InterPro" id="IPR025762">
    <property type="entry name" value="DFDF"/>
</dbReference>
<comment type="subcellular location">
    <subcellularLocation>
        <location evidence="1">Cytoplasm</location>
        <location evidence="1">P-body</location>
    </subcellularLocation>
</comment>
<keyword evidence="9" id="KW-1185">Reference proteome</keyword>
<dbReference type="FunFam" id="3.40.50.10260:FF:000007">
    <property type="entry name" value="YjeF N-terminal domain-like protein"/>
    <property type="match status" value="1"/>
</dbReference>
<dbReference type="EMBL" id="FJUW01000013">
    <property type="protein sequence ID" value="CZS97389.1"/>
    <property type="molecule type" value="Genomic_DNA"/>
</dbReference>
<dbReference type="Pfam" id="PF09532">
    <property type="entry name" value="FDF"/>
    <property type="match status" value="1"/>
</dbReference>
<evidence type="ECO:0000256" key="5">
    <source>
        <dbReference type="SAM" id="MobiDB-lite"/>
    </source>
</evidence>
<evidence type="ECO:0000313" key="9">
    <source>
        <dbReference type="Proteomes" id="UP000178129"/>
    </source>
</evidence>
<dbReference type="PANTHER" id="PTHR13612">
    <property type="entry name" value="ENHANCER OF MRNA-DECAPPING PROTEIN 3"/>
    <property type="match status" value="1"/>
</dbReference>
<evidence type="ECO:0000259" key="7">
    <source>
        <dbReference type="PROSITE" id="PS51512"/>
    </source>
</evidence>
<dbReference type="Gene3D" id="3.40.50.10260">
    <property type="entry name" value="YjeF N-terminal domain"/>
    <property type="match status" value="1"/>
</dbReference>
<dbReference type="Pfam" id="PF03853">
    <property type="entry name" value="YjeF_N"/>
    <property type="match status" value="1"/>
</dbReference>
<dbReference type="GO" id="GO:0000932">
    <property type="term" value="C:P-body"/>
    <property type="evidence" value="ECO:0007669"/>
    <property type="project" value="UniProtKB-SubCell"/>
</dbReference>
<evidence type="ECO:0000256" key="4">
    <source>
        <dbReference type="ARBA" id="ARBA00022490"/>
    </source>
</evidence>
<proteinExistence type="inferred from homology"/>
<evidence type="ECO:0000259" key="6">
    <source>
        <dbReference type="PROSITE" id="PS51385"/>
    </source>
</evidence>